<evidence type="ECO:0000313" key="6">
    <source>
        <dbReference type="EMBL" id="QDG54966.1"/>
    </source>
</evidence>
<dbReference type="Pfam" id="PF02146">
    <property type="entry name" value="SIR2"/>
    <property type="match status" value="1"/>
</dbReference>
<organism evidence="6 7">
    <name type="scientific">Persicimonas caeni</name>
    <dbReference type="NCBI Taxonomy" id="2292766"/>
    <lineage>
        <taxon>Bacteria</taxon>
        <taxon>Deltaproteobacteria</taxon>
        <taxon>Bradymonadales</taxon>
        <taxon>Bradymonadaceae</taxon>
        <taxon>Persicimonas</taxon>
    </lineage>
</organism>
<dbReference type="PROSITE" id="PS50305">
    <property type="entry name" value="SIRTUIN"/>
    <property type="match status" value="1"/>
</dbReference>
<dbReference type="InterPro" id="IPR050134">
    <property type="entry name" value="NAD-dep_sirtuin_deacylases"/>
</dbReference>
<evidence type="ECO:0000256" key="1">
    <source>
        <dbReference type="ARBA" id="ARBA00012928"/>
    </source>
</evidence>
<feature type="domain" description="Deacetylase sirtuin-type" evidence="5">
    <location>
        <begin position="1"/>
        <end position="252"/>
    </location>
</feature>
<dbReference type="OrthoDB" id="9800582at2"/>
<dbReference type="InterPro" id="IPR003000">
    <property type="entry name" value="Sirtuin"/>
</dbReference>
<evidence type="ECO:0000256" key="4">
    <source>
        <dbReference type="PROSITE-ProRule" id="PRU00236"/>
    </source>
</evidence>
<keyword evidence="3" id="KW-0520">NAD</keyword>
<dbReference type="PANTHER" id="PTHR11085:SF4">
    <property type="entry name" value="NAD-DEPENDENT PROTEIN DEACYLASE"/>
    <property type="match status" value="1"/>
</dbReference>
<keyword evidence="2" id="KW-0808">Transferase</keyword>
<reference evidence="6 7" key="1">
    <citation type="submission" date="2019-06" db="EMBL/GenBank/DDBJ databases">
        <title>Persicimonas caeni gen. nov., sp. nov., a predatory bacterium isolated from solar saltern.</title>
        <authorList>
            <person name="Wang S."/>
        </authorList>
    </citation>
    <scope>NUCLEOTIDE SEQUENCE [LARGE SCALE GENOMIC DNA]</scope>
    <source>
        <strain evidence="6 7">YN101</strain>
    </source>
</reference>
<dbReference type="AlphaFoldDB" id="A0A4Y6Q336"/>
<dbReference type="Gene3D" id="3.30.1600.10">
    <property type="entry name" value="SIR2/SIRT2 'Small Domain"/>
    <property type="match status" value="1"/>
</dbReference>
<accession>A0A5B8YGF2</accession>
<comment type="caution">
    <text evidence="4">Lacks conserved residue(s) required for the propagation of feature annotation.</text>
</comment>
<dbReference type="PANTHER" id="PTHR11085">
    <property type="entry name" value="NAD-DEPENDENT PROTEIN DEACYLASE SIRTUIN-5, MITOCHONDRIAL-RELATED"/>
    <property type="match status" value="1"/>
</dbReference>
<evidence type="ECO:0000256" key="2">
    <source>
        <dbReference type="ARBA" id="ARBA00022679"/>
    </source>
</evidence>
<dbReference type="EC" id="2.3.1.286" evidence="1"/>
<dbReference type="InterPro" id="IPR026591">
    <property type="entry name" value="Sirtuin_cat_small_dom_sf"/>
</dbReference>
<evidence type="ECO:0000313" key="7">
    <source>
        <dbReference type="Proteomes" id="UP000315995"/>
    </source>
</evidence>
<keyword evidence="7" id="KW-1185">Reference proteome</keyword>
<accession>A0A4Y6Q336</accession>
<dbReference type="GO" id="GO:0070403">
    <property type="term" value="F:NAD+ binding"/>
    <property type="evidence" value="ECO:0007669"/>
    <property type="project" value="InterPro"/>
</dbReference>
<dbReference type="EMBL" id="CP041186">
    <property type="protein sequence ID" value="QDG54966.1"/>
    <property type="molecule type" value="Genomic_DNA"/>
</dbReference>
<dbReference type="GO" id="GO:0017136">
    <property type="term" value="F:histone deacetylase activity, NAD-dependent"/>
    <property type="evidence" value="ECO:0007669"/>
    <property type="project" value="TreeGrafter"/>
</dbReference>
<dbReference type="SUPFAM" id="SSF52467">
    <property type="entry name" value="DHS-like NAD/FAD-binding domain"/>
    <property type="match status" value="1"/>
</dbReference>
<sequence length="253" mass="28460">MGVDSGLPDFRGDKGFWQAYPPFEKLGLNFVDLANPAWFERDPQLAWGFYGHRLHLYRDTIPHKGFDILRQWGRAKNAGYFVFTSNVDGQFQAAEFDEANVVECHGSIHHFQCVRPCSQAIWPAADTQVDIDETTFRASAPLPHCDKCNTLARPNILMFGDGRFVGARTHDQERRMSQWLSQVRGKKLAIVECGAGTAVPTVRWQCERLATAFDSSVIRINPRESQGPNNTVSLPLGAAEALRRLDDLLTAKR</sequence>
<dbReference type="Proteomes" id="UP000315995">
    <property type="component" value="Chromosome"/>
</dbReference>
<dbReference type="InterPro" id="IPR029035">
    <property type="entry name" value="DHS-like_NAD/FAD-binding_dom"/>
</dbReference>
<dbReference type="Gene3D" id="3.40.50.1220">
    <property type="entry name" value="TPP-binding domain"/>
    <property type="match status" value="1"/>
</dbReference>
<gene>
    <name evidence="6" type="ORF">FIV42_26120</name>
</gene>
<dbReference type="InterPro" id="IPR026590">
    <property type="entry name" value="Ssirtuin_cat_dom"/>
</dbReference>
<evidence type="ECO:0000259" key="5">
    <source>
        <dbReference type="PROSITE" id="PS50305"/>
    </source>
</evidence>
<proteinExistence type="predicted"/>
<protein>
    <recommendedName>
        <fullName evidence="1">protein acetyllysine N-acetyltransferase</fullName>
        <ecNumber evidence="1">2.3.1.286</ecNumber>
    </recommendedName>
</protein>
<evidence type="ECO:0000256" key="3">
    <source>
        <dbReference type="ARBA" id="ARBA00023027"/>
    </source>
</evidence>
<name>A0A4Y6Q336_PERCE</name>